<comment type="similarity">
    <text evidence="1">Belongs to the glycosyl hydrolase 25 family.</text>
</comment>
<evidence type="ECO:0000313" key="2">
    <source>
        <dbReference type="EMBL" id="SFB49664.1"/>
    </source>
</evidence>
<dbReference type="GO" id="GO:0009253">
    <property type="term" value="P:peptidoglycan catabolic process"/>
    <property type="evidence" value="ECO:0007669"/>
    <property type="project" value="InterPro"/>
</dbReference>
<dbReference type="STRING" id="490629.SAMN05216266_11480"/>
<dbReference type="EMBL" id="FOKG01000014">
    <property type="protein sequence ID" value="SFB49664.1"/>
    <property type="molecule type" value="Genomic_DNA"/>
</dbReference>
<dbReference type="Gene3D" id="3.20.20.80">
    <property type="entry name" value="Glycosidases"/>
    <property type="match status" value="1"/>
</dbReference>
<dbReference type="GO" id="GO:0016998">
    <property type="term" value="P:cell wall macromolecule catabolic process"/>
    <property type="evidence" value="ECO:0007669"/>
    <property type="project" value="InterPro"/>
</dbReference>
<sequence length="301" mass="33026">MALGLDIYRYQTVNDWGAVRDHGVTFIWVKLTDGGGQAITPGDRQVGGARSVGIPVGGYHYAQLSPSPERQADVLLGEVTRLGANDLVPMLDLESPFSPDATARDFGIRFCRRIRSRGYQPGVYMNNSFAANLRPDRWDPAPVVWIARYGARPDYGGHYDVHQYSSSGRVPGISGAVDLNESYTNRHFARRGEEEDEMTTLLPPGENQSVTLCVPTWARYLFLGLGDVRSLTVHSIHFFGDDFPADPDKFDGVGGGRGEYTLHRNRPTMLGIPPGAVQVSIRYTQPEGRVHAGAGFRSASS</sequence>
<reference evidence="3" key="1">
    <citation type="submission" date="2016-10" db="EMBL/GenBank/DDBJ databases">
        <authorList>
            <person name="Varghese N."/>
            <person name="Submissions S."/>
        </authorList>
    </citation>
    <scope>NUCLEOTIDE SEQUENCE [LARGE SCALE GENOMIC DNA]</scope>
    <source>
        <strain evidence="3">CGMCC 4.3568</strain>
    </source>
</reference>
<keyword evidence="3" id="KW-1185">Reference proteome</keyword>
<dbReference type="PANTHER" id="PTHR34135:SF2">
    <property type="entry name" value="LYSOZYME"/>
    <property type="match status" value="1"/>
</dbReference>
<dbReference type="InterPro" id="IPR017853">
    <property type="entry name" value="GH"/>
</dbReference>
<proteinExistence type="inferred from homology"/>
<dbReference type="RefSeq" id="WP_091675217.1">
    <property type="nucleotide sequence ID" value="NZ_FOKG01000014.1"/>
</dbReference>
<dbReference type="Proteomes" id="UP000243799">
    <property type="component" value="Unassembled WGS sequence"/>
</dbReference>
<dbReference type="OrthoDB" id="3599513at2"/>
<dbReference type="InterPro" id="IPR002053">
    <property type="entry name" value="Glyco_hydro_25"/>
</dbReference>
<name>A0A1I1BH18_9PSEU</name>
<organism evidence="2 3">
    <name type="scientific">Amycolatopsis marina</name>
    <dbReference type="NCBI Taxonomy" id="490629"/>
    <lineage>
        <taxon>Bacteria</taxon>
        <taxon>Bacillati</taxon>
        <taxon>Actinomycetota</taxon>
        <taxon>Actinomycetes</taxon>
        <taxon>Pseudonocardiales</taxon>
        <taxon>Pseudonocardiaceae</taxon>
        <taxon>Amycolatopsis</taxon>
    </lineage>
</organism>
<dbReference type="AlphaFoldDB" id="A0A1I1BH18"/>
<dbReference type="PROSITE" id="PS51904">
    <property type="entry name" value="GLYCOSYL_HYDROL_F25_2"/>
    <property type="match status" value="1"/>
</dbReference>
<keyword evidence="2" id="KW-0378">Hydrolase</keyword>
<dbReference type="GO" id="GO:0016052">
    <property type="term" value="P:carbohydrate catabolic process"/>
    <property type="evidence" value="ECO:0007669"/>
    <property type="project" value="TreeGrafter"/>
</dbReference>
<protein>
    <submittedName>
        <fullName evidence="2">Glycosyl hydrolases family 25</fullName>
    </submittedName>
</protein>
<gene>
    <name evidence="2" type="ORF">SAMN05216266_11480</name>
</gene>
<dbReference type="Pfam" id="PF01183">
    <property type="entry name" value="Glyco_hydro_25"/>
    <property type="match status" value="1"/>
</dbReference>
<dbReference type="GO" id="GO:0003796">
    <property type="term" value="F:lysozyme activity"/>
    <property type="evidence" value="ECO:0007669"/>
    <property type="project" value="InterPro"/>
</dbReference>
<accession>A0A1I1BH18</accession>
<dbReference type="SUPFAM" id="SSF51445">
    <property type="entry name" value="(Trans)glycosidases"/>
    <property type="match status" value="1"/>
</dbReference>
<dbReference type="PANTHER" id="PTHR34135">
    <property type="entry name" value="LYSOZYME"/>
    <property type="match status" value="1"/>
</dbReference>
<evidence type="ECO:0000313" key="3">
    <source>
        <dbReference type="Proteomes" id="UP000243799"/>
    </source>
</evidence>
<evidence type="ECO:0000256" key="1">
    <source>
        <dbReference type="ARBA" id="ARBA00010646"/>
    </source>
</evidence>